<dbReference type="PANTHER" id="PTHR37419">
    <property type="entry name" value="SERINE/THREONINE-PROTEIN KINASE TOXIN HIPA"/>
    <property type="match status" value="1"/>
</dbReference>
<accession>A0A2T9KCQ6</accession>
<evidence type="ECO:0000256" key="2">
    <source>
        <dbReference type="ARBA" id="ARBA00022679"/>
    </source>
</evidence>
<evidence type="ECO:0000256" key="3">
    <source>
        <dbReference type="ARBA" id="ARBA00022777"/>
    </source>
</evidence>
<dbReference type="Pfam" id="PF07804">
    <property type="entry name" value="HipA_C"/>
    <property type="match status" value="1"/>
</dbReference>
<name>A0A2T9KCQ6_9CAUL</name>
<dbReference type="GO" id="GO:0005829">
    <property type="term" value="C:cytosol"/>
    <property type="evidence" value="ECO:0007669"/>
    <property type="project" value="TreeGrafter"/>
</dbReference>
<feature type="domain" description="HipA-like C-terminal" evidence="4">
    <location>
        <begin position="167"/>
        <end position="384"/>
    </location>
</feature>
<evidence type="ECO:0000313" key="6">
    <source>
        <dbReference type="Proteomes" id="UP000245073"/>
    </source>
</evidence>
<dbReference type="EMBL" id="QDKQ01000016">
    <property type="protein sequence ID" value="PVM93631.1"/>
    <property type="molecule type" value="Genomic_DNA"/>
</dbReference>
<dbReference type="InterPro" id="IPR012893">
    <property type="entry name" value="HipA-like_C"/>
</dbReference>
<dbReference type="InterPro" id="IPR052028">
    <property type="entry name" value="HipA_Ser/Thr_kinase"/>
</dbReference>
<keyword evidence="3" id="KW-0418">Kinase</keyword>
<protein>
    <submittedName>
        <fullName evidence="5">Type II toxin-antitoxin system HipA family toxin</fullName>
    </submittedName>
</protein>
<proteinExistence type="inferred from homology"/>
<dbReference type="OrthoDB" id="9805913at2"/>
<evidence type="ECO:0000256" key="1">
    <source>
        <dbReference type="ARBA" id="ARBA00010164"/>
    </source>
</evidence>
<gene>
    <name evidence="5" type="ORF">DDF67_02785</name>
</gene>
<keyword evidence="2" id="KW-0808">Transferase</keyword>
<comment type="similarity">
    <text evidence="1">Belongs to the HipA Ser/Thr kinase family.</text>
</comment>
<reference evidence="5 6" key="1">
    <citation type="submission" date="2018-04" db="EMBL/GenBank/DDBJ databases">
        <title>The genome sequence of Caulobacter sp. 744.</title>
        <authorList>
            <person name="Gao J."/>
            <person name="Sun J."/>
        </authorList>
    </citation>
    <scope>NUCLEOTIDE SEQUENCE [LARGE SCALE GENOMIC DNA]</scope>
    <source>
        <strain evidence="5 6">774</strain>
    </source>
</reference>
<dbReference type="PANTHER" id="PTHR37419:SF8">
    <property type="entry name" value="TOXIN YJJJ"/>
    <property type="match status" value="1"/>
</dbReference>
<dbReference type="AlphaFoldDB" id="A0A2T9KCQ6"/>
<sequence>MIETAYVYIYLPGRTEAVTAARFTHETDRLGVKRGQLVYGRQYRELREAVPLDPVELIEIARARQYETVRGDGVFGALRDGSPDHWGRRVIARSLGGEPSEVSFLLHSPDDRAGALGFGLNAQPPAPKRDFNRTWDLEKLQAAADAIIADEPPLEPDVELMLLVGTAMGGARPKVVVEDDEGLWLAKFNRVDDNWNMARVEHATLKLAHACGLHVAETRLEVVGGRDVLLSKRFDRHKADGGYARSRQVSALTLLQTDDAPESRARWSYVALAELLRKVCARGEQDAHELYRRMAFNALISNVDDHPRNHAVVAPQNAWKLSPAYDLTPSPLLAYGRNLAMACGSEGVAATERNLLTECGRFMLRNDEAQAVIDEMRGLIEARWRDIFLASGVSAADCERLKRAFSPASFRGSPED</sequence>
<dbReference type="GO" id="GO:0004674">
    <property type="term" value="F:protein serine/threonine kinase activity"/>
    <property type="evidence" value="ECO:0007669"/>
    <property type="project" value="TreeGrafter"/>
</dbReference>
<dbReference type="RefSeq" id="WP_109099438.1">
    <property type="nucleotide sequence ID" value="NZ_QDKQ01000016.1"/>
</dbReference>
<organism evidence="5 6">
    <name type="scientific">Caulobacter endophyticus</name>
    <dbReference type="NCBI Taxonomy" id="2172652"/>
    <lineage>
        <taxon>Bacteria</taxon>
        <taxon>Pseudomonadati</taxon>
        <taxon>Pseudomonadota</taxon>
        <taxon>Alphaproteobacteria</taxon>
        <taxon>Caulobacterales</taxon>
        <taxon>Caulobacteraceae</taxon>
        <taxon>Caulobacter</taxon>
    </lineage>
</organism>
<comment type="caution">
    <text evidence="5">The sequence shown here is derived from an EMBL/GenBank/DDBJ whole genome shotgun (WGS) entry which is preliminary data.</text>
</comment>
<evidence type="ECO:0000259" key="4">
    <source>
        <dbReference type="Pfam" id="PF07804"/>
    </source>
</evidence>
<keyword evidence="6" id="KW-1185">Reference proteome</keyword>
<dbReference type="Proteomes" id="UP000245073">
    <property type="component" value="Unassembled WGS sequence"/>
</dbReference>
<evidence type="ECO:0000313" key="5">
    <source>
        <dbReference type="EMBL" id="PVM93631.1"/>
    </source>
</evidence>